<name>A0A2P6ARE0_9GAMM</name>
<protein>
    <submittedName>
        <fullName evidence="2">Uncharacterized protein</fullName>
    </submittedName>
</protein>
<comment type="caution">
    <text evidence="2">The sequence shown here is derived from an EMBL/GenBank/DDBJ whole genome shotgun (WGS) entry which is preliminary data.</text>
</comment>
<accession>A0A2P6ARE0</accession>
<dbReference type="AlphaFoldDB" id="A0A2P6ARE0"/>
<proteinExistence type="predicted"/>
<dbReference type="RefSeq" id="WP_146089277.1">
    <property type="nucleotide sequence ID" value="NZ_PTQZ01000193.1"/>
</dbReference>
<sequence>MFSRFLKPVLQSLLALTLVAALFHGVPLLLGHPADDTATAESHEGGADTTADEEDTIEDPRDEQARAASQAISDWRPDVDQVIDQLEEILVTDLPQQQMNYTMA</sequence>
<organism evidence="2 3">
    <name type="scientific">Amnimonas aquatica</name>
    <dbReference type="NCBI Taxonomy" id="2094561"/>
    <lineage>
        <taxon>Bacteria</taxon>
        <taxon>Pseudomonadati</taxon>
        <taxon>Pseudomonadota</taxon>
        <taxon>Gammaproteobacteria</taxon>
        <taxon>Moraxellales</taxon>
        <taxon>Moraxellaceae</taxon>
        <taxon>Amnimonas</taxon>
    </lineage>
</organism>
<feature type="non-terminal residue" evidence="2">
    <location>
        <position position="104"/>
    </location>
</feature>
<dbReference type="EMBL" id="PTQZ01000193">
    <property type="protein sequence ID" value="PQA37073.1"/>
    <property type="molecule type" value="Genomic_DNA"/>
</dbReference>
<evidence type="ECO:0000313" key="2">
    <source>
        <dbReference type="EMBL" id="PQA37073.1"/>
    </source>
</evidence>
<evidence type="ECO:0000313" key="3">
    <source>
        <dbReference type="Proteomes" id="UP000243900"/>
    </source>
</evidence>
<evidence type="ECO:0000256" key="1">
    <source>
        <dbReference type="SAM" id="MobiDB-lite"/>
    </source>
</evidence>
<dbReference type="Proteomes" id="UP000243900">
    <property type="component" value="Unassembled WGS sequence"/>
</dbReference>
<gene>
    <name evidence="2" type="ORF">C5O18_07665</name>
</gene>
<feature type="region of interest" description="Disordered" evidence="1">
    <location>
        <begin position="33"/>
        <end position="71"/>
    </location>
</feature>
<keyword evidence="3" id="KW-1185">Reference proteome</keyword>
<reference evidence="3" key="1">
    <citation type="submission" date="2018-02" db="EMBL/GenBank/DDBJ databases">
        <title>Genome sequencing of Solimonas sp. HR-BB.</title>
        <authorList>
            <person name="Lee Y."/>
            <person name="Jeon C.O."/>
        </authorList>
    </citation>
    <scope>NUCLEOTIDE SEQUENCE [LARGE SCALE GENOMIC DNA]</scope>
    <source>
        <strain evidence="3">HR-E</strain>
    </source>
</reference>
<dbReference type="OrthoDB" id="9941640at2"/>